<gene>
    <name evidence="2" type="ORF">DC041_0002110</name>
</gene>
<evidence type="ECO:0000313" key="3">
    <source>
        <dbReference type="Proteomes" id="UP000290809"/>
    </source>
</evidence>
<reference evidence="2 3" key="1">
    <citation type="journal article" date="2019" name="PLoS Pathog.">
        <title>Genome sequence of the bovine parasite Schistosoma bovis Tanzania.</title>
        <authorList>
            <person name="Oey H."/>
            <person name="Zakrzewski M."/>
            <person name="Gobert G."/>
            <person name="Gravermann K."/>
            <person name="Stoye J."/>
            <person name="Jones M."/>
            <person name="Mcmanus D."/>
            <person name="Krause L."/>
        </authorList>
    </citation>
    <scope>NUCLEOTIDE SEQUENCE [LARGE SCALE GENOMIC DNA]</scope>
    <source>
        <strain evidence="2 3">TAN1997</strain>
    </source>
</reference>
<feature type="non-terminal residue" evidence="2">
    <location>
        <position position="128"/>
    </location>
</feature>
<keyword evidence="1" id="KW-1133">Transmembrane helix</keyword>
<comment type="caution">
    <text evidence="2">The sequence shown here is derived from an EMBL/GenBank/DDBJ whole genome shotgun (WGS) entry which is preliminary data.</text>
</comment>
<sequence>MFNTLVYHTSRNSISSIMSNFLYVICIFAFAYVVESSWNVTINHNPNCNLSKGCDKYDVIYINGRNLTSSVHVFITASERFSLPSILIIHSSSAEANPVIEWENLNVSSGKRLNIGNVTQSYALVFYK</sequence>
<dbReference type="Proteomes" id="UP000290809">
    <property type="component" value="Unassembled WGS sequence"/>
</dbReference>
<name>A0A430QSE4_SCHBO</name>
<protein>
    <submittedName>
        <fullName evidence="2">Uncharacterized protein</fullName>
    </submittedName>
</protein>
<feature type="transmembrane region" description="Helical" evidence="1">
    <location>
        <begin position="21"/>
        <end position="40"/>
    </location>
</feature>
<evidence type="ECO:0000313" key="2">
    <source>
        <dbReference type="EMBL" id="RTG90630.1"/>
    </source>
</evidence>
<accession>A0A430QSE4</accession>
<proteinExistence type="predicted"/>
<dbReference type="EMBL" id="QMKO01001436">
    <property type="protein sequence ID" value="RTG90630.1"/>
    <property type="molecule type" value="Genomic_DNA"/>
</dbReference>
<dbReference type="AlphaFoldDB" id="A0A430QSE4"/>
<keyword evidence="3" id="KW-1185">Reference proteome</keyword>
<evidence type="ECO:0000256" key="1">
    <source>
        <dbReference type="SAM" id="Phobius"/>
    </source>
</evidence>
<organism evidence="2 3">
    <name type="scientific">Schistosoma bovis</name>
    <name type="common">Blood fluke</name>
    <dbReference type="NCBI Taxonomy" id="6184"/>
    <lineage>
        <taxon>Eukaryota</taxon>
        <taxon>Metazoa</taxon>
        <taxon>Spiralia</taxon>
        <taxon>Lophotrochozoa</taxon>
        <taxon>Platyhelminthes</taxon>
        <taxon>Trematoda</taxon>
        <taxon>Digenea</taxon>
        <taxon>Strigeidida</taxon>
        <taxon>Schistosomatoidea</taxon>
        <taxon>Schistosomatidae</taxon>
        <taxon>Schistosoma</taxon>
    </lineage>
</organism>
<keyword evidence="1" id="KW-0812">Transmembrane</keyword>
<keyword evidence="1" id="KW-0472">Membrane</keyword>